<evidence type="ECO:0000259" key="7">
    <source>
        <dbReference type="PROSITE" id="PS51296"/>
    </source>
</evidence>
<dbReference type="Pfam" id="PF00355">
    <property type="entry name" value="Rieske"/>
    <property type="match status" value="1"/>
</dbReference>
<dbReference type="Gene3D" id="3.90.380.10">
    <property type="entry name" value="Naphthalene 1,2-dioxygenase Alpha Subunit, Chain A, domain 1"/>
    <property type="match status" value="2"/>
</dbReference>
<dbReference type="CDD" id="cd03469">
    <property type="entry name" value="Rieske_RO_Alpha_N"/>
    <property type="match status" value="1"/>
</dbReference>
<name>A0A094Q9G4_9ZZZZ</name>
<dbReference type="InterPro" id="IPR036922">
    <property type="entry name" value="Rieske_2Fe-2S_sf"/>
</dbReference>
<dbReference type="AlphaFoldDB" id="A0A094Q9G4"/>
<keyword evidence="3" id="KW-0479">Metal-binding</keyword>
<dbReference type="InterPro" id="IPR017941">
    <property type="entry name" value="Rieske_2Fe-2S"/>
</dbReference>
<dbReference type="EMBL" id="JNSL01000025">
    <property type="protein sequence ID" value="KGA20007.1"/>
    <property type="molecule type" value="Genomic_DNA"/>
</dbReference>
<dbReference type="GO" id="GO:0051537">
    <property type="term" value="F:2 iron, 2 sulfur cluster binding"/>
    <property type="evidence" value="ECO:0007669"/>
    <property type="project" value="UniProtKB-KW"/>
</dbReference>
<dbReference type="PANTHER" id="PTHR43756:SF5">
    <property type="entry name" value="CHOLINE MONOOXYGENASE, CHLOROPLASTIC"/>
    <property type="match status" value="1"/>
</dbReference>
<keyword evidence="2" id="KW-0001">2Fe-2S</keyword>
<organism evidence="8">
    <name type="scientific">freshwater metagenome</name>
    <dbReference type="NCBI Taxonomy" id="449393"/>
    <lineage>
        <taxon>unclassified sequences</taxon>
        <taxon>metagenomes</taxon>
        <taxon>ecological metagenomes</taxon>
    </lineage>
</organism>
<dbReference type="Gene3D" id="2.102.10.10">
    <property type="entry name" value="Rieske [2Fe-2S] iron-sulphur domain"/>
    <property type="match status" value="1"/>
</dbReference>
<dbReference type="PROSITE" id="PS51296">
    <property type="entry name" value="RIESKE"/>
    <property type="match status" value="1"/>
</dbReference>
<evidence type="ECO:0000256" key="1">
    <source>
        <dbReference type="ARBA" id="ARBA00001962"/>
    </source>
</evidence>
<comment type="caution">
    <text evidence="8">The sequence shown here is derived from an EMBL/GenBank/DDBJ whole genome shotgun (WGS) entry which is preliminary data.</text>
</comment>
<evidence type="ECO:0000256" key="3">
    <source>
        <dbReference type="ARBA" id="ARBA00022723"/>
    </source>
</evidence>
<evidence type="ECO:0000256" key="2">
    <source>
        <dbReference type="ARBA" id="ARBA00022714"/>
    </source>
</evidence>
<keyword evidence="4" id="KW-0560">Oxidoreductase</keyword>
<reference evidence="8" key="1">
    <citation type="submission" date="2014-06" db="EMBL/GenBank/DDBJ databases">
        <title>Key roles for freshwater Actinobacteria revealed by deep metagenomic sequencing.</title>
        <authorList>
            <person name="Ghai R."/>
            <person name="Mizuno C.M."/>
            <person name="Picazo A."/>
            <person name="Camacho A."/>
            <person name="Rodriguez-Valera F."/>
        </authorList>
    </citation>
    <scope>NUCLEOTIDE SEQUENCE</scope>
</reference>
<dbReference type="PANTHER" id="PTHR43756">
    <property type="entry name" value="CHOLINE MONOOXYGENASE, CHLOROPLASTIC"/>
    <property type="match status" value="1"/>
</dbReference>
<dbReference type="InterPro" id="IPR001663">
    <property type="entry name" value="Rng_hydr_dOase-A"/>
</dbReference>
<evidence type="ECO:0000313" key="8">
    <source>
        <dbReference type="EMBL" id="KGA20007.1"/>
    </source>
</evidence>
<dbReference type="SUPFAM" id="SSF55961">
    <property type="entry name" value="Bet v1-like"/>
    <property type="match status" value="1"/>
</dbReference>
<keyword evidence="5" id="KW-0408">Iron</keyword>
<accession>A0A094Q9G4</accession>
<dbReference type="SUPFAM" id="SSF50022">
    <property type="entry name" value="ISP domain"/>
    <property type="match status" value="1"/>
</dbReference>
<feature type="domain" description="Rieske" evidence="7">
    <location>
        <begin position="30"/>
        <end position="136"/>
    </location>
</feature>
<comment type="cofactor">
    <cofactor evidence="1">
        <name>Fe cation</name>
        <dbReference type="ChEBI" id="CHEBI:24875"/>
    </cofactor>
</comment>
<dbReference type="InterPro" id="IPR015879">
    <property type="entry name" value="Ring_hydroxy_dOase_asu_C_dom"/>
</dbReference>
<gene>
    <name evidence="8" type="ORF">GM51_5855</name>
</gene>
<dbReference type="PRINTS" id="PR00090">
    <property type="entry name" value="RNGDIOXGNASE"/>
</dbReference>
<dbReference type="GO" id="GO:0005506">
    <property type="term" value="F:iron ion binding"/>
    <property type="evidence" value="ECO:0007669"/>
    <property type="project" value="InterPro"/>
</dbReference>
<protein>
    <recommendedName>
        <fullName evidence="7">Rieske domain-containing protein</fullName>
    </recommendedName>
</protein>
<proteinExistence type="predicted"/>
<dbReference type="Pfam" id="PF00848">
    <property type="entry name" value="Ring_hydroxyl_A"/>
    <property type="match status" value="2"/>
</dbReference>
<evidence type="ECO:0000256" key="5">
    <source>
        <dbReference type="ARBA" id="ARBA00023004"/>
    </source>
</evidence>
<evidence type="ECO:0000256" key="4">
    <source>
        <dbReference type="ARBA" id="ARBA00023002"/>
    </source>
</evidence>
<keyword evidence="6" id="KW-0411">Iron-sulfur</keyword>
<evidence type="ECO:0000256" key="6">
    <source>
        <dbReference type="ARBA" id="ARBA00023014"/>
    </source>
</evidence>
<sequence>MKIALSAETYREPEAFKIERQAVWATEWIMFCTIAELSHPGEYFAGELAGFNILLVVDPEGSIVGFHNVCPHRAGVLAWPGQGTLGNLVCKYHGWAFGWDGHLKSARDFGNDEPLCAEHSELKKIRVETWGPLVFVHLGEPAESLIDSLGGLIAKTESFPIETFSYARRMTRELACNWKTYVDNYLEGYHVQLLHPSLNRALKMSSYKVSVHDDSYCVHECEPSDGSPVAGAWLFRYPNLAINLYPSGMNVERIMPVGHHRTHVVYDYFAFDTSEDNIAQMVAMSNEILDEDQNICEIVQRNLDGGIYQAGPLSPRHEVCLEWFQRKVRDASKNI</sequence>
<dbReference type="GO" id="GO:0016491">
    <property type="term" value="F:oxidoreductase activity"/>
    <property type="evidence" value="ECO:0007669"/>
    <property type="project" value="UniProtKB-KW"/>
</dbReference>